<feature type="coiled-coil region" evidence="1">
    <location>
        <begin position="124"/>
        <end position="151"/>
    </location>
</feature>
<dbReference type="PANTHER" id="PTHR39472:SF1">
    <property type="entry name" value="EXPRESSED PROTEIN"/>
    <property type="match status" value="1"/>
</dbReference>
<dbReference type="PANTHER" id="PTHR39472">
    <property type="entry name" value="EXPRESSED PROTEIN"/>
    <property type="match status" value="1"/>
</dbReference>
<feature type="coiled-coil region" evidence="1">
    <location>
        <begin position="255"/>
        <end position="282"/>
    </location>
</feature>
<sequence>MADLTNLYPSSTPLDLPAPYAMYHDLDGDLIRAWQILHELSEQNALNQKMAATLASQAHALKGEAANVASACSLRRVNLDISKGACISRTACCKTQNNVMFAFLVSEVFESELERQNAQVIIENHTLLQENKQLSALLKEYEETMENVMTKFRNHAIAAQQHELTLTRHYETLIQNLDNSLAHNDLSTNTSATLSLHRLAQSLRALLYSISGEHPADSPSQDDPHGQHGQHHALPSSVPTPEELDALLQSRDDWAIEREAEIARLERENEQLRRTLGIDRASAEANGWLEDEARELTFRRHVAAPAPYRSGSPGQAGVVRGNIPLFDGPGQIGMGMGPAPGQGSGPAPGPSMGPPGQGPGAGPGGPVGMPGGSVIQPGMRGVQGRRPAMFGRGRGGPPFWDGMNQPAQERPWQIQGGFDMNR</sequence>
<dbReference type="AlphaFoldDB" id="A0A4Q9N380"/>
<dbReference type="EMBL" id="ML143388">
    <property type="protein sequence ID" value="TBU34427.1"/>
    <property type="molecule type" value="Genomic_DNA"/>
</dbReference>
<protein>
    <submittedName>
        <fullName evidence="3">Uncharacterized protein</fullName>
    </submittedName>
</protein>
<gene>
    <name evidence="3" type="ORF">BD311DRAFT_281397</name>
</gene>
<feature type="compositionally biased region" description="Pro residues" evidence="2">
    <location>
        <begin position="347"/>
        <end position="357"/>
    </location>
</feature>
<dbReference type="Proteomes" id="UP000292957">
    <property type="component" value="Unassembled WGS sequence"/>
</dbReference>
<keyword evidence="1" id="KW-0175">Coiled coil</keyword>
<proteinExistence type="predicted"/>
<feature type="region of interest" description="Disordered" evidence="2">
    <location>
        <begin position="331"/>
        <end position="422"/>
    </location>
</feature>
<feature type="compositionally biased region" description="Gly residues" evidence="2">
    <location>
        <begin position="358"/>
        <end position="371"/>
    </location>
</feature>
<accession>A0A4Q9N380</accession>
<evidence type="ECO:0000313" key="3">
    <source>
        <dbReference type="EMBL" id="TBU34427.1"/>
    </source>
</evidence>
<feature type="region of interest" description="Disordered" evidence="2">
    <location>
        <begin position="212"/>
        <end position="239"/>
    </location>
</feature>
<feature type="compositionally biased region" description="Gly residues" evidence="2">
    <location>
        <begin position="331"/>
        <end position="346"/>
    </location>
</feature>
<dbReference type="OrthoDB" id="21214at2759"/>
<organism evidence="3">
    <name type="scientific">Dichomitus squalens</name>
    <dbReference type="NCBI Taxonomy" id="114155"/>
    <lineage>
        <taxon>Eukaryota</taxon>
        <taxon>Fungi</taxon>
        <taxon>Dikarya</taxon>
        <taxon>Basidiomycota</taxon>
        <taxon>Agaricomycotina</taxon>
        <taxon>Agaricomycetes</taxon>
        <taxon>Polyporales</taxon>
        <taxon>Polyporaceae</taxon>
        <taxon>Dichomitus</taxon>
    </lineage>
</organism>
<name>A0A4Q9N380_9APHY</name>
<evidence type="ECO:0000256" key="2">
    <source>
        <dbReference type="SAM" id="MobiDB-lite"/>
    </source>
</evidence>
<reference evidence="3" key="1">
    <citation type="submission" date="2019-01" db="EMBL/GenBank/DDBJ databases">
        <title>Draft genome sequences of three monokaryotic isolates of the white-rot basidiomycete fungus Dichomitus squalens.</title>
        <authorList>
            <consortium name="DOE Joint Genome Institute"/>
            <person name="Lopez S.C."/>
            <person name="Andreopoulos B."/>
            <person name="Pangilinan J."/>
            <person name="Lipzen A."/>
            <person name="Riley R."/>
            <person name="Ahrendt S."/>
            <person name="Ng V."/>
            <person name="Barry K."/>
            <person name="Daum C."/>
            <person name="Grigoriev I.V."/>
            <person name="Hilden K.S."/>
            <person name="Makela M.R."/>
            <person name="de Vries R.P."/>
        </authorList>
    </citation>
    <scope>NUCLEOTIDE SEQUENCE [LARGE SCALE GENOMIC DNA]</scope>
    <source>
        <strain evidence="3">OM18370.1</strain>
    </source>
</reference>
<evidence type="ECO:0000256" key="1">
    <source>
        <dbReference type="SAM" id="Coils"/>
    </source>
</evidence>